<dbReference type="GO" id="GO:0015297">
    <property type="term" value="F:antiporter activity"/>
    <property type="evidence" value="ECO:0007669"/>
    <property type="project" value="InterPro"/>
</dbReference>
<evidence type="ECO:0000256" key="2">
    <source>
        <dbReference type="ARBA" id="ARBA00022448"/>
    </source>
</evidence>
<evidence type="ECO:0000256" key="6">
    <source>
        <dbReference type="ARBA" id="ARBA00023136"/>
    </source>
</evidence>
<dbReference type="AlphaFoldDB" id="X1DA81"/>
<dbReference type="PANTHER" id="PTHR43549">
    <property type="entry name" value="MULTIDRUG RESISTANCE PROTEIN YPNP-RELATED"/>
    <property type="match status" value="1"/>
</dbReference>
<evidence type="ECO:0000313" key="8">
    <source>
        <dbReference type="EMBL" id="GAH17157.1"/>
    </source>
</evidence>
<protein>
    <recommendedName>
        <fullName evidence="9">Polysaccharide biosynthesis protein C-terminal domain-containing protein</fullName>
    </recommendedName>
</protein>
<feature type="transmembrane region" description="Helical" evidence="7">
    <location>
        <begin position="170"/>
        <end position="194"/>
    </location>
</feature>
<keyword evidence="5 7" id="KW-1133">Transmembrane helix</keyword>
<comment type="subcellular location">
    <subcellularLocation>
        <location evidence="1">Cell membrane</location>
        <topology evidence="1">Multi-pass membrane protein</topology>
    </subcellularLocation>
</comment>
<organism evidence="8">
    <name type="scientific">marine sediment metagenome</name>
    <dbReference type="NCBI Taxonomy" id="412755"/>
    <lineage>
        <taxon>unclassified sequences</taxon>
        <taxon>metagenomes</taxon>
        <taxon>ecological metagenomes</taxon>
    </lineage>
</organism>
<feature type="transmembrane region" description="Helical" evidence="7">
    <location>
        <begin position="46"/>
        <end position="67"/>
    </location>
</feature>
<gene>
    <name evidence="8" type="ORF">S01H4_53146</name>
</gene>
<feature type="non-terminal residue" evidence="8">
    <location>
        <position position="1"/>
    </location>
</feature>
<feature type="non-terminal residue" evidence="8">
    <location>
        <position position="263"/>
    </location>
</feature>
<reference evidence="8" key="1">
    <citation type="journal article" date="2014" name="Front. Microbiol.">
        <title>High frequency of phylogenetically diverse reductive dehalogenase-homologous genes in deep subseafloor sedimentary metagenomes.</title>
        <authorList>
            <person name="Kawai M."/>
            <person name="Futagami T."/>
            <person name="Toyoda A."/>
            <person name="Takaki Y."/>
            <person name="Nishi S."/>
            <person name="Hori S."/>
            <person name="Arai W."/>
            <person name="Tsubouchi T."/>
            <person name="Morono Y."/>
            <person name="Uchiyama I."/>
            <person name="Ito T."/>
            <person name="Fujiyama A."/>
            <person name="Inagaki F."/>
            <person name="Takami H."/>
        </authorList>
    </citation>
    <scope>NUCLEOTIDE SEQUENCE</scope>
    <source>
        <strain evidence="8">Expedition CK06-06</strain>
    </source>
</reference>
<dbReference type="EMBL" id="BART01030433">
    <property type="protein sequence ID" value="GAH17157.1"/>
    <property type="molecule type" value="Genomic_DNA"/>
</dbReference>
<name>X1DA81_9ZZZZ</name>
<evidence type="ECO:0000256" key="7">
    <source>
        <dbReference type="SAM" id="Phobius"/>
    </source>
</evidence>
<dbReference type="Pfam" id="PF01554">
    <property type="entry name" value="MatE"/>
    <property type="match status" value="1"/>
</dbReference>
<feature type="transmembrane region" description="Helical" evidence="7">
    <location>
        <begin position="200"/>
        <end position="223"/>
    </location>
</feature>
<evidence type="ECO:0008006" key="9">
    <source>
        <dbReference type="Google" id="ProtNLM"/>
    </source>
</evidence>
<dbReference type="GO" id="GO:0042910">
    <property type="term" value="F:xenobiotic transmembrane transporter activity"/>
    <property type="evidence" value="ECO:0007669"/>
    <property type="project" value="InterPro"/>
</dbReference>
<keyword evidence="6 7" id="KW-0472">Membrane</keyword>
<feature type="transmembrane region" description="Helical" evidence="7">
    <location>
        <begin position="130"/>
        <end position="149"/>
    </location>
</feature>
<dbReference type="PANTHER" id="PTHR43549:SF3">
    <property type="entry name" value="MULTIDRUG RESISTANCE PROTEIN YPNP-RELATED"/>
    <property type="match status" value="1"/>
</dbReference>
<keyword evidence="3" id="KW-1003">Cell membrane</keyword>
<feature type="transmembrane region" description="Helical" evidence="7">
    <location>
        <begin position="12"/>
        <end position="34"/>
    </location>
</feature>
<comment type="caution">
    <text evidence="8">The sequence shown here is derived from an EMBL/GenBank/DDBJ whole genome shotgun (WGS) entry which is preliminary data.</text>
</comment>
<sequence>NAIRATGDTITPSAIMVVAIVINLTLDPMLIFGIKPFPRLELAGAALATVIARAVTLVVSLLVLTCREKMLTFKVPKPKDVFNSWKQILYVGLPAAGTNMIIPVSIGIITRLVSSYGSESVAGFGVASRIEHFALTLVMALSTVLIPFVGQNFGAGKHARIQMGVKYSQIFAMLWGAFIFILLIISARMIAGIFNKNPAVISSIVLYLIIVSISYGAHGVFLLTASTFNALNKPLPASGLSILRMFILYIPFALLGSRLFGLR</sequence>
<evidence type="ECO:0000256" key="4">
    <source>
        <dbReference type="ARBA" id="ARBA00022692"/>
    </source>
</evidence>
<dbReference type="InterPro" id="IPR052031">
    <property type="entry name" value="Membrane_Transporter-Flippase"/>
</dbReference>
<accession>X1DA81</accession>
<proteinExistence type="predicted"/>
<evidence type="ECO:0000256" key="1">
    <source>
        <dbReference type="ARBA" id="ARBA00004651"/>
    </source>
</evidence>
<evidence type="ECO:0000256" key="3">
    <source>
        <dbReference type="ARBA" id="ARBA00022475"/>
    </source>
</evidence>
<feature type="transmembrane region" description="Helical" evidence="7">
    <location>
        <begin position="235"/>
        <end position="255"/>
    </location>
</feature>
<keyword evidence="2" id="KW-0813">Transport</keyword>
<evidence type="ECO:0000256" key="5">
    <source>
        <dbReference type="ARBA" id="ARBA00022989"/>
    </source>
</evidence>
<dbReference type="InterPro" id="IPR002528">
    <property type="entry name" value="MATE_fam"/>
</dbReference>
<keyword evidence="4 7" id="KW-0812">Transmembrane</keyword>
<dbReference type="GO" id="GO:0005886">
    <property type="term" value="C:plasma membrane"/>
    <property type="evidence" value="ECO:0007669"/>
    <property type="project" value="UniProtKB-SubCell"/>
</dbReference>